<comment type="catalytic activity">
    <reaction evidence="3">
        <text>[protein]-L-glutamate 5-O-methyl ester + H2O = L-glutamyl-[protein] + methanol + H(+)</text>
        <dbReference type="Rhea" id="RHEA:23236"/>
        <dbReference type="Rhea" id="RHEA-COMP:10208"/>
        <dbReference type="Rhea" id="RHEA-COMP:10311"/>
        <dbReference type="ChEBI" id="CHEBI:15377"/>
        <dbReference type="ChEBI" id="CHEBI:15378"/>
        <dbReference type="ChEBI" id="CHEBI:17790"/>
        <dbReference type="ChEBI" id="CHEBI:29973"/>
        <dbReference type="ChEBI" id="CHEBI:82795"/>
        <dbReference type="EC" id="3.1.1.61"/>
    </reaction>
</comment>
<dbReference type="GO" id="GO:0008984">
    <property type="term" value="F:protein-glutamate methylesterase activity"/>
    <property type="evidence" value="ECO:0007669"/>
    <property type="project" value="UniProtKB-EC"/>
</dbReference>
<evidence type="ECO:0000313" key="7">
    <source>
        <dbReference type="Proteomes" id="UP000031631"/>
    </source>
</evidence>
<accession>A0A7U6JIN0</accession>
<feature type="active site" evidence="4">
    <location>
        <position position="134"/>
    </location>
</feature>
<dbReference type="InterPro" id="IPR035909">
    <property type="entry name" value="CheB_C"/>
</dbReference>
<evidence type="ECO:0000313" key="6">
    <source>
        <dbReference type="EMBL" id="BAO44395.1"/>
    </source>
</evidence>
<dbReference type="CDD" id="cd16432">
    <property type="entry name" value="CheB_Rec"/>
    <property type="match status" value="1"/>
</dbReference>
<dbReference type="Pfam" id="PF01339">
    <property type="entry name" value="CheB_methylest"/>
    <property type="match status" value="1"/>
</dbReference>
<dbReference type="PANTHER" id="PTHR42872:SF6">
    <property type="entry name" value="PROTEIN-GLUTAMATE METHYLESTERASE_PROTEIN-GLUTAMINE GLUTAMINASE"/>
    <property type="match status" value="1"/>
</dbReference>
<evidence type="ECO:0000256" key="3">
    <source>
        <dbReference type="ARBA" id="ARBA00048267"/>
    </source>
</evidence>
<organism evidence="6 7">
    <name type="scientific">Thiolapillus brandeum</name>
    <dbReference type="NCBI Taxonomy" id="1076588"/>
    <lineage>
        <taxon>Bacteria</taxon>
        <taxon>Pseudomonadati</taxon>
        <taxon>Pseudomonadota</taxon>
        <taxon>Gammaproteobacteria</taxon>
        <taxon>Chromatiales</taxon>
        <taxon>Sedimenticolaceae</taxon>
        <taxon>Thiolapillus</taxon>
    </lineage>
</organism>
<dbReference type="Proteomes" id="UP000031631">
    <property type="component" value="Chromosome"/>
</dbReference>
<keyword evidence="1 4" id="KW-0378">Hydrolase</keyword>
<protein>
    <recommendedName>
        <fullName evidence="2">protein-glutamate methylesterase</fullName>
        <ecNumber evidence="2">3.1.1.61</ecNumber>
    </recommendedName>
</protein>
<dbReference type="EMBL" id="AP012273">
    <property type="protein sequence ID" value="BAO44395.1"/>
    <property type="molecule type" value="Genomic_DNA"/>
</dbReference>
<dbReference type="AlphaFoldDB" id="A0A7U6JIN0"/>
<evidence type="ECO:0000256" key="2">
    <source>
        <dbReference type="ARBA" id="ARBA00039140"/>
    </source>
</evidence>
<dbReference type="GO" id="GO:0005737">
    <property type="term" value="C:cytoplasm"/>
    <property type="evidence" value="ECO:0007669"/>
    <property type="project" value="InterPro"/>
</dbReference>
<dbReference type="EC" id="3.1.1.61" evidence="2"/>
<dbReference type="KEGG" id="tbn:TBH_C1474"/>
<dbReference type="Gene3D" id="3.40.50.180">
    <property type="entry name" value="Methylesterase CheB, C-terminal domain"/>
    <property type="match status" value="1"/>
</dbReference>
<dbReference type="OrthoDB" id="9793421at2"/>
<feature type="active site" evidence="4">
    <location>
        <position position="254"/>
    </location>
</feature>
<keyword evidence="4" id="KW-0145">Chemotaxis</keyword>
<dbReference type="GO" id="GO:0006935">
    <property type="term" value="P:chemotaxis"/>
    <property type="evidence" value="ECO:0007669"/>
    <property type="project" value="UniProtKB-UniRule"/>
</dbReference>
<dbReference type="InterPro" id="IPR000673">
    <property type="entry name" value="Sig_transdc_resp-reg_Me-estase"/>
</dbReference>
<dbReference type="PANTHER" id="PTHR42872">
    <property type="entry name" value="PROTEIN-GLUTAMATE METHYLESTERASE/PROTEIN-GLUTAMINE GLUTAMINASE"/>
    <property type="match status" value="1"/>
</dbReference>
<evidence type="ECO:0000256" key="4">
    <source>
        <dbReference type="PROSITE-ProRule" id="PRU00050"/>
    </source>
</evidence>
<keyword evidence="7" id="KW-1185">Reference proteome</keyword>
<dbReference type="PROSITE" id="PS50122">
    <property type="entry name" value="CHEB"/>
    <property type="match status" value="1"/>
</dbReference>
<name>A0A7U6JIN0_9GAMM</name>
<dbReference type="SUPFAM" id="SSF52738">
    <property type="entry name" value="Methylesterase CheB, C-terminal domain"/>
    <property type="match status" value="1"/>
</dbReference>
<dbReference type="GO" id="GO:0000156">
    <property type="term" value="F:phosphorelay response regulator activity"/>
    <property type="evidence" value="ECO:0007669"/>
    <property type="project" value="InterPro"/>
</dbReference>
<dbReference type="RefSeq" id="WP_041067162.1">
    <property type="nucleotide sequence ID" value="NZ_AP012273.1"/>
</dbReference>
<feature type="domain" description="CheB-type methylesterase" evidence="5">
    <location>
        <begin position="122"/>
        <end position="311"/>
    </location>
</feature>
<gene>
    <name evidence="6" type="ORF">TBH_C1474</name>
</gene>
<evidence type="ECO:0000259" key="5">
    <source>
        <dbReference type="PROSITE" id="PS50122"/>
    </source>
</evidence>
<sequence>MKLLVVANHAGIVDLVGETVTNYCRSSVSLIDIDQAGEADLILLAAYHNEDPAMAARRIRHISDAPMYVITEAIGEHTELVFNAMGIGARDVIEFSLPNPASDQQAYLCNLVAKYAHKKAEEVTKPRIWLIGSSSGGPETLCTLLGQLPPNPLLSIIVVQHIDSQFRYNLINWLDKKLSWTVCAAEEGALPIGGRVFLPVGDKQLCITENGCFQYQSAEINNFYHPSIDHLFMSFAAHWQGGGYASILTGMGEDGVTGLLALQREGFNIAVQTPESCKIDAMPRAVLQRRPNVQQFDLPGMVQWVNQWITE</sequence>
<feature type="active site" evidence="4">
    <location>
        <position position="161"/>
    </location>
</feature>
<proteinExistence type="predicted"/>
<reference evidence="6 7" key="1">
    <citation type="journal article" date="2014" name="PLoS ONE">
        <title>Physiological and genomic features of a novel sulfur-oxidizing gammaproteobacterium belonging to a previously uncultivated symbiotic lineage isolated from a hydrothermal vent.</title>
        <authorList>
            <person name="Nunoura T."/>
            <person name="Takaki Y."/>
            <person name="Kazama H."/>
            <person name="Kakuta J."/>
            <person name="Shimamura S."/>
            <person name="Makita H."/>
            <person name="Hirai M."/>
            <person name="Miyazaki M."/>
            <person name="Takai K."/>
        </authorList>
    </citation>
    <scope>NUCLEOTIDE SEQUENCE [LARGE SCALE GENOMIC DNA]</scope>
    <source>
        <strain evidence="6 7">Hiromi1</strain>
    </source>
</reference>
<evidence type="ECO:0000256" key="1">
    <source>
        <dbReference type="ARBA" id="ARBA00022801"/>
    </source>
</evidence>